<dbReference type="InterPro" id="IPR000415">
    <property type="entry name" value="Nitroreductase-like"/>
</dbReference>
<dbReference type="PANTHER" id="PTHR23026">
    <property type="entry name" value="NADPH NITROREDUCTASE"/>
    <property type="match status" value="1"/>
</dbReference>
<dbReference type="OrthoDB" id="9812105at2"/>
<dbReference type="SUPFAM" id="SSF55469">
    <property type="entry name" value="FMN-dependent nitroreductase-like"/>
    <property type="match status" value="1"/>
</dbReference>
<dbReference type="CDD" id="cd02150">
    <property type="entry name" value="nitroreductase"/>
    <property type="match status" value="1"/>
</dbReference>
<keyword evidence="6" id="KW-1185">Reference proteome</keyword>
<dbReference type="Gene3D" id="3.40.109.10">
    <property type="entry name" value="NADH Oxidase"/>
    <property type="match status" value="1"/>
</dbReference>
<dbReference type="GO" id="GO:0016491">
    <property type="term" value="F:oxidoreductase activity"/>
    <property type="evidence" value="ECO:0007669"/>
    <property type="project" value="UniProtKB-KW"/>
</dbReference>
<dbReference type="Proteomes" id="UP000295325">
    <property type="component" value="Unassembled WGS sequence"/>
</dbReference>
<evidence type="ECO:0000313" key="6">
    <source>
        <dbReference type="Proteomes" id="UP000295325"/>
    </source>
</evidence>
<feature type="domain" description="Nitroreductase" evidence="4">
    <location>
        <begin position="65"/>
        <end position="145"/>
    </location>
</feature>
<proteinExistence type="predicted"/>
<keyword evidence="1" id="KW-0285">Flavoprotein</keyword>
<evidence type="ECO:0000256" key="3">
    <source>
        <dbReference type="ARBA" id="ARBA00023002"/>
    </source>
</evidence>
<dbReference type="Pfam" id="PF00881">
    <property type="entry name" value="Nitroreductase"/>
    <property type="match status" value="2"/>
</dbReference>
<evidence type="ECO:0000259" key="4">
    <source>
        <dbReference type="Pfam" id="PF00881"/>
    </source>
</evidence>
<accession>A0A4R7K5C0</accession>
<keyword evidence="3" id="KW-0560">Oxidoreductase</keyword>
<dbReference type="EMBL" id="SOAZ01000038">
    <property type="protein sequence ID" value="TDT46051.1"/>
    <property type="molecule type" value="Genomic_DNA"/>
</dbReference>
<name>A0A4R7K5C0_9CLOT</name>
<evidence type="ECO:0000256" key="2">
    <source>
        <dbReference type="ARBA" id="ARBA00022643"/>
    </source>
</evidence>
<dbReference type="RefSeq" id="WP_133629379.1">
    <property type="nucleotide sequence ID" value="NZ_SOAZ01000038.1"/>
</dbReference>
<dbReference type="AlphaFoldDB" id="A0A4R7K5C0"/>
<comment type="caution">
    <text evidence="5">The sequence shown here is derived from an EMBL/GenBank/DDBJ whole genome shotgun (WGS) entry which is preliminary data.</text>
</comment>
<dbReference type="InterPro" id="IPR050627">
    <property type="entry name" value="Nitroreductase/BluB"/>
</dbReference>
<protein>
    <submittedName>
        <fullName evidence="5">Nitroreductase</fullName>
    </submittedName>
</protein>
<feature type="domain" description="Nitroreductase" evidence="4">
    <location>
        <begin position="4"/>
        <end position="56"/>
    </location>
</feature>
<dbReference type="InterPro" id="IPR029479">
    <property type="entry name" value="Nitroreductase"/>
</dbReference>
<dbReference type="PANTHER" id="PTHR23026:SF90">
    <property type="entry name" value="IODOTYROSINE DEIODINASE 1"/>
    <property type="match status" value="1"/>
</dbReference>
<keyword evidence="2" id="KW-0288">FMN</keyword>
<reference evidence="5 6" key="1">
    <citation type="submission" date="2019-03" db="EMBL/GenBank/DDBJ databases">
        <title>Genomic Encyclopedia of Type Strains, Phase IV (KMG-IV): sequencing the most valuable type-strain genomes for metagenomic binning, comparative biology and taxonomic classification.</title>
        <authorList>
            <person name="Goeker M."/>
        </authorList>
    </citation>
    <scope>NUCLEOTIDE SEQUENCE [LARGE SCALE GENOMIC DNA]</scope>
    <source>
        <strain evidence="5 6">DSM 24455</strain>
    </source>
</reference>
<gene>
    <name evidence="5" type="ORF">EDD71_1387</name>
</gene>
<evidence type="ECO:0000313" key="5">
    <source>
        <dbReference type="EMBL" id="TDT46051.1"/>
    </source>
</evidence>
<organism evidence="5 6">
    <name type="scientific">Fonticella tunisiensis</name>
    <dbReference type="NCBI Taxonomy" id="1096341"/>
    <lineage>
        <taxon>Bacteria</taxon>
        <taxon>Bacillati</taxon>
        <taxon>Bacillota</taxon>
        <taxon>Clostridia</taxon>
        <taxon>Eubacteriales</taxon>
        <taxon>Clostridiaceae</taxon>
        <taxon>Fonticella</taxon>
    </lineage>
</organism>
<evidence type="ECO:0000256" key="1">
    <source>
        <dbReference type="ARBA" id="ARBA00022630"/>
    </source>
</evidence>
<sequence length="166" mass="18801">MEAILSRRSIRKYTSEPVPEETIHELLEAAMSAPSAGNEQPWHFVIIDERAILDKIPEFHPYSSMLKSASVAILVCGDETLERFKGYWVQDCAAATENMLIAIQDKGLGGVWLGVYPDMDRVESFRNLLGLPKHIIPFSLVALGYPAEEKPPANRFNENRIHHNKW</sequence>